<evidence type="ECO:0000256" key="1">
    <source>
        <dbReference type="SAM" id="MobiDB-lite"/>
    </source>
</evidence>
<dbReference type="RefSeq" id="WP_145433061.1">
    <property type="nucleotide sequence ID" value="NZ_CP036339.1"/>
</dbReference>
<name>A0A517TYM6_9BACT</name>
<dbReference type="InterPro" id="IPR043737">
    <property type="entry name" value="DUF5682"/>
</dbReference>
<accession>A0A517TYM6</accession>
<feature type="region of interest" description="Disordered" evidence="1">
    <location>
        <begin position="109"/>
        <end position="146"/>
    </location>
</feature>
<evidence type="ECO:0000313" key="2">
    <source>
        <dbReference type="EMBL" id="QDT73476.1"/>
    </source>
</evidence>
<dbReference type="PANTHER" id="PTHR30634">
    <property type="entry name" value="OUTER MEMBRANE LOLAB LIPOPROTEIN INSERTION APPARATUS"/>
    <property type="match status" value="1"/>
</dbReference>
<dbReference type="InterPro" id="IPR050458">
    <property type="entry name" value="LolB"/>
</dbReference>
<dbReference type="AlphaFoldDB" id="A0A517TYM6"/>
<dbReference type="PANTHER" id="PTHR30634:SF14">
    <property type="match status" value="1"/>
</dbReference>
<keyword evidence="3" id="KW-1185">Reference proteome</keyword>
<protein>
    <submittedName>
        <fullName evidence="2">Uncharacterized protein</fullName>
    </submittedName>
</protein>
<gene>
    <name evidence="2" type="ORF">I41_26650</name>
</gene>
<dbReference type="OrthoDB" id="9768066at2"/>
<evidence type="ECO:0000313" key="3">
    <source>
        <dbReference type="Proteomes" id="UP000317909"/>
    </source>
</evidence>
<sequence>MSSERVHIFGIRHHGPGSARSLERALEALQPDCLLIEGPPDAEEVLALAVHAEMEPPVALLVYVPDEPRRAAFYPFAGFSPEWRAIRYGLQQGVPTRFMDLPQWHQLAGEAENEGEPSEETSGKSGDEETAVVGGDAADNSPSAAEPIFRRDPLGLLAEAAGFSDGERWWDYLIESRRGNCTEVFTAVREAMTALRDDAPAMDDLRELRREAYMRKTLRAALKEGFERIAVVCGAWHAPALDPARLPPAAHDSSVLAGLKKVKTAAAWSPWTYDRLASGSGYGAGVVSPAWYELLWSDEQDVAVHWLTRVAQVMRSSDLDASPAHVIEAVRLAESLAAMRERPLPGLEELDEAALSVLCNGQQGPMALVRRRLIIGDRLGAIPAEAPMAPLQRDLLALQKRLRLPATSEIKKYDLDLRKPNDLARSCLLHRLNLLDVPWGDSDRGGRGGKGTFHEYWQVQWAPELAVKLIEASRYGNTIEAAATARVKQACDDAATLAELTELLAHALLAELPLAVKSLVAAIQRRASVASDVPQLMAALPALARTMRYGNVRQTDATLVGDVIRGVVERICIGLPSACHSLNDDAAGDLFTLTIEVGAALDILSDEGMLAAWYDSQRSITEQSGVHPLLRGRAVRTLHDAGRLEADQLHRVLALELSPAVARTAAAAWIEGFLRSSGLVLIHDLTLWNAVNAWVASLSGEAFTEVLPLLRRTFATFETAERRQMGERVKRGGPSTAAGGAVEPAASGFNYERAAQVLPLLAKLLGREAPP</sequence>
<reference evidence="2 3" key="1">
    <citation type="submission" date="2019-02" db="EMBL/GenBank/DDBJ databases">
        <title>Deep-cultivation of Planctomycetes and their phenomic and genomic characterization uncovers novel biology.</title>
        <authorList>
            <person name="Wiegand S."/>
            <person name="Jogler M."/>
            <person name="Boedeker C."/>
            <person name="Pinto D."/>
            <person name="Vollmers J."/>
            <person name="Rivas-Marin E."/>
            <person name="Kohn T."/>
            <person name="Peeters S.H."/>
            <person name="Heuer A."/>
            <person name="Rast P."/>
            <person name="Oberbeckmann S."/>
            <person name="Bunk B."/>
            <person name="Jeske O."/>
            <person name="Meyerdierks A."/>
            <person name="Storesund J.E."/>
            <person name="Kallscheuer N."/>
            <person name="Luecker S."/>
            <person name="Lage O.M."/>
            <person name="Pohl T."/>
            <person name="Merkel B.J."/>
            <person name="Hornburger P."/>
            <person name="Mueller R.-W."/>
            <person name="Bruemmer F."/>
            <person name="Labrenz M."/>
            <person name="Spormann A.M."/>
            <person name="Op den Camp H."/>
            <person name="Overmann J."/>
            <person name="Amann R."/>
            <person name="Jetten M.S.M."/>
            <person name="Mascher T."/>
            <person name="Medema M.H."/>
            <person name="Devos D.P."/>
            <person name="Kaster A.-K."/>
            <person name="Ovreas L."/>
            <person name="Rohde M."/>
            <person name="Galperin M.Y."/>
            <person name="Jogler C."/>
        </authorList>
    </citation>
    <scope>NUCLEOTIDE SEQUENCE [LARGE SCALE GENOMIC DNA]</scope>
    <source>
        <strain evidence="2 3">I41</strain>
    </source>
</reference>
<dbReference type="Proteomes" id="UP000317909">
    <property type="component" value="Chromosome"/>
</dbReference>
<proteinExistence type="predicted"/>
<dbReference type="Pfam" id="PF18934">
    <property type="entry name" value="DUF5682"/>
    <property type="match status" value="1"/>
</dbReference>
<organism evidence="2 3">
    <name type="scientific">Lacipirellula limnantheis</name>
    <dbReference type="NCBI Taxonomy" id="2528024"/>
    <lineage>
        <taxon>Bacteria</taxon>
        <taxon>Pseudomonadati</taxon>
        <taxon>Planctomycetota</taxon>
        <taxon>Planctomycetia</taxon>
        <taxon>Pirellulales</taxon>
        <taxon>Lacipirellulaceae</taxon>
        <taxon>Lacipirellula</taxon>
    </lineage>
</organism>
<dbReference type="KEGG" id="llh:I41_26650"/>
<dbReference type="EMBL" id="CP036339">
    <property type="protein sequence ID" value="QDT73476.1"/>
    <property type="molecule type" value="Genomic_DNA"/>
</dbReference>